<evidence type="ECO:0000256" key="3">
    <source>
        <dbReference type="ARBA" id="ARBA00022989"/>
    </source>
</evidence>
<feature type="compositionally biased region" description="Gly residues" evidence="5">
    <location>
        <begin position="669"/>
        <end position="683"/>
    </location>
</feature>
<feature type="region of interest" description="Disordered" evidence="5">
    <location>
        <begin position="610"/>
        <end position="629"/>
    </location>
</feature>
<keyword evidence="8" id="KW-1185">Reference proteome</keyword>
<evidence type="ECO:0000256" key="6">
    <source>
        <dbReference type="SAM" id="Phobius"/>
    </source>
</evidence>
<feature type="transmembrane region" description="Helical" evidence="6">
    <location>
        <begin position="179"/>
        <end position="200"/>
    </location>
</feature>
<feature type="compositionally biased region" description="Basic and acidic residues" evidence="5">
    <location>
        <begin position="718"/>
        <end position="752"/>
    </location>
</feature>
<feature type="region of interest" description="Disordered" evidence="5">
    <location>
        <begin position="235"/>
        <end position="272"/>
    </location>
</feature>
<evidence type="ECO:0008006" key="9">
    <source>
        <dbReference type="Google" id="ProtNLM"/>
    </source>
</evidence>
<feature type="region of interest" description="Disordered" evidence="5">
    <location>
        <begin position="528"/>
        <end position="556"/>
    </location>
</feature>
<sequence length="752" mass="77402">MSGLGGTNSFVIADDHDIQSIDYSQTPDVWFQQFLDGAYQGTITGGLAGAKASFKFAGTALGVVGVATTSNTSGPPAARFSIDGQVVQTTTAPNNGSDNYSFDYLDLDGLDSTSHVLEIDVLNATRDYPFYMDCILYLPVQGVSPTASQVVITTFLPAPTSSSSQQASTGKSSVPVGPIVGGVVGGLAVVVAACVAIWFLCFRRRRSTGQAYFYAAHAKPGDLLDEEEVKATPYAVPPSVAPSSTFGPGSQHQPAPQSASQAPPSAYSASAPSHYTAPSGLGYGTSSAYTPSEAPVSDYSSGSGAASTLVLASGSTSRVRASPNQPGRSKAAEAGMLSVPQEATFHADSGVRFDENGQPIPAASSSAAVIPPAVELSDVPPSTSAMTDVNVDSANTTAIQFDSYGSSGWVLVQTGNNPTIFSQSLTRVESTGGAVFRFHGTHVQVYGTIVVPTVIGAIVQSTYTLDNSGTTPFSSASVASALIQEVDDQLFFDSGTLPDGDHVLVVNVTTASGGAPYLLDYIKYTATTPTTTSSSSTSATATGSASATAAPSPAKKSNVGPIVGGVVGGIGGLLLILLGFFLYYRYFRHRRKLYGRRRGGKDLVEDLVDEPKSEVSHSGPSPFPSDLSASRYGAPSVPYAASTILPDDSASQVAGRLYAAELARQRAGAGPGSSAGSAYGGSSSGREGEGPGSGGPAWQSDRKESVPPPVPEEPEPEAVQHEDSGIRFRDGDPVSVRVEDLVDRPPDYDAPS</sequence>
<gene>
    <name evidence="7" type="ORF">K466DRAFT_656820</name>
</gene>
<reference evidence="7 8" key="1">
    <citation type="journal article" date="2019" name="Nat. Ecol. Evol.">
        <title>Megaphylogeny resolves global patterns of mushroom evolution.</title>
        <authorList>
            <person name="Varga T."/>
            <person name="Krizsan K."/>
            <person name="Foldi C."/>
            <person name="Dima B."/>
            <person name="Sanchez-Garcia M."/>
            <person name="Sanchez-Ramirez S."/>
            <person name="Szollosi G.J."/>
            <person name="Szarkandi J.G."/>
            <person name="Papp V."/>
            <person name="Albert L."/>
            <person name="Andreopoulos W."/>
            <person name="Angelini C."/>
            <person name="Antonin V."/>
            <person name="Barry K.W."/>
            <person name="Bougher N.L."/>
            <person name="Buchanan P."/>
            <person name="Buyck B."/>
            <person name="Bense V."/>
            <person name="Catcheside P."/>
            <person name="Chovatia M."/>
            <person name="Cooper J."/>
            <person name="Damon W."/>
            <person name="Desjardin D."/>
            <person name="Finy P."/>
            <person name="Geml J."/>
            <person name="Haridas S."/>
            <person name="Hughes K."/>
            <person name="Justo A."/>
            <person name="Karasinski D."/>
            <person name="Kautmanova I."/>
            <person name="Kiss B."/>
            <person name="Kocsube S."/>
            <person name="Kotiranta H."/>
            <person name="LaButti K.M."/>
            <person name="Lechner B.E."/>
            <person name="Liimatainen K."/>
            <person name="Lipzen A."/>
            <person name="Lukacs Z."/>
            <person name="Mihaltcheva S."/>
            <person name="Morgado L.N."/>
            <person name="Niskanen T."/>
            <person name="Noordeloos M.E."/>
            <person name="Ohm R.A."/>
            <person name="Ortiz-Santana B."/>
            <person name="Ovrebo C."/>
            <person name="Racz N."/>
            <person name="Riley R."/>
            <person name="Savchenko A."/>
            <person name="Shiryaev A."/>
            <person name="Soop K."/>
            <person name="Spirin V."/>
            <person name="Szebenyi C."/>
            <person name="Tomsovsky M."/>
            <person name="Tulloss R.E."/>
            <person name="Uehling J."/>
            <person name="Grigoriev I.V."/>
            <person name="Vagvolgyi C."/>
            <person name="Papp T."/>
            <person name="Martin F.M."/>
            <person name="Miettinen O."/>
            <person name="Hibbett D.S."/>
            <person name="Nagy L.G."/>
        </authorList>
    </citation>
    <scope>NUCLEOTIDE SEQUENCE [LARGE SCALE GENOMIC DNA]</scope>
    <source>
        <strain evidence="7 8">HHB13444</strain>
    </source>
</reference>
<dbReference type="EMBL" id="ML211954">
    <property type="protein sequence ID" value="TFK79708.1"/>
    <property type="molecule type" value="Genomic_DNA"/>
</dbReference>
<dbReference type="Gene3D" id="2.60.120.260">
    <property type="entry name" value="Galactose-binding domain-like"/>
    <property type="match status" value="2"/>
</dbReference>
<evidence type="ECO:0000256" key="2">
    <source>
        <dbReference type="ARBA" id="ARBA00022692"/>
    </source>
</evidence>
<evidence type="ECO:0000256" key="5">
    <source>
        <dbReference type="SAM" id="MobiDB-lite"/>
    </source>
</evidence>
<proteinExistence type="predicted"/>
<feature type="compositionally biased region" description="Low complexity" evidence="5">
    <location>
        <begin position="528"/>
        <end position="554"/>
    </location>
</feature>
<dbReference type="Proteomes" id="UP000308197">
    <property type="component" value="Unassembled WGS sequence"/>
</dbReference>
<dbReference type="GO" id="GO:0016020">
    <property type="term" value="C:membrane"/>
    <property type="evidence" value="ECO:0007669"/>
    <property type="project" value="UniProtKB-SubCell"/>
</dbReference>
<dbReference type="PANTHER" id="PTHR15549:SF30">
    <property type="entry name" value="MID2 DOMAIN-CONTAINING PROTEIN"/>
    <property type="match status" value="1"/>
</dbReference>
<keyword evidence="3 6" id="KW-1133">Transmembrane helix</keyword>
<organism evidence="7 8">
    <name type="scientific">Polyporus arcularius HHB13444</name>
    <dbReference type="NCBI Taxonomy" id="1314778"/>
    <lineage>
        <taxon>Eukaryota</taxon>
        <taxon>Fungi</taxon>
        <taxon>Dikarya</taxon>
        <taxon>Basidiomycota</taxon>
        <taxon>Agaricomycotina</taxon>
        <taxon>Agaricomycetes</taxon>
        <taxon>Polyporales</taxon>
        <taxon>Polyporaceae</taxon>
        <taxon>Polyporus</taxon>
    </lineage>
</organism>
<evidence type="ECO:0000256" key="1">
    <source>
        <dbReference type="ARBA" id="ARBA00004167"/>
    </source>
</evidence>
<dbReference type="AlphaFoldDB" id="A0A5C3NTJ0"/>
<name>A0A5C3NTJ0_9APHY</name>
<evidence type="ECO:0000313" key="8">
    <source>
        <dbReference type="Proteomes" id="UP000308197"/>
    </source>
</evidence>
<evidence type="ECO:0000313" key="7">
    <source>
        <dbReference type="EMBL" id="TFK79708.1"/>
    </source>
</evidence>
<feature type="region of interest" description="Disordered" evidence="5">
    <location>
        <begin position="666"/>
        <end position="752"/>
    </location>
</feature>
<dbReference type="InterPro" id="IPR051694">
    <property type="entry name" value="Immunoregulatory_rcpt-like"/>
</dbReference>
<dbReference type="PANTHER" id="PTHR15549">
    <property type="entry name" value="PAIRED IMMUNOGLOBULIN-LIKE TYPE 2 RECEPTOR"/>
    <property type="match status" value="1"/>
</dbReference>
<protein>
    <recommendedName>
        <fullName evidence="9">Transmembrane protein</fullName>
    </recommendedName>
</protein>
<evidence type="ECO:0000256" key="4">
    <source>
        <dbReference type="ARBA" id="ARBA00023136"/>
    </source>
</evidence>
<dbReference type="GO" id="GO:0071944">
    <property type="term" value="C:cell periphery"/>
    <property type="evidence" value="ECO:0007669"/>
    <property type="project" value="UniProtKB-ARBA"/>
</dbReference>
<dbReference type="STRING" id="1314778.A0A5C3NTJ0"/>
<feature type="compositionally biased region" description="Low complexity" evidence="5">
    <location>
        <begin position="241"/>
        <end position="272"/>
    </location>
</feature>
<comment type="subcellular location">
    <subcellularLocation>
        <location evidence="1">Membrane</location>
        <topology evidence="1">Single-pass membrane protein</topology>
    </subcellularLocation>
</comment>
<accession>A0A5C3NTJ0</accession>
<feature type="transmembrane region" description="Helical" evidence="6">
    <location>
        <begin position="562"/>
        <end position="584"/>
    </location>
</feature>
<dbReference type="InParanoid" id="A0A5C3NTJ0"/>
<keyword evidence="2 6" id="KW-0812">Transmembrane</keyword>
<keyword evidence="4 6" id="KW-0472">Membrane</keyword>